<dbReference type="EMBL" id="CACRXK020010030">
    <property type="protein sequence ID" value="CAB4018494.1"/>
    <property type="molecule type" value="Genomic_DNA"/>
</dbReference>
<dbReference type="Gene3D" id="3.40.640.10">
    <property type="entry name" value="Type I PLP-dependent aspartate aminotransferase-like (Major domain)"/>
    <property type="match status" value="1"/>
</dbReference>
<evidence type="ECO:0000313" key="4">
    <source>
        <dbReference type="Proteomes" id="UP001152795"/>
    </source>
</evidence>
<keyword evidence="4" id="KW-1185">Reference proteome</keyword>
<organism evidence="3 4">
    <name type="scientific">Paramuricea clavata</name>
    <name type="common">Red gorgonian</name>
    <name type="synonym">Violescent sea-whip</name>
    <dbReference type="NCBI Taxonomy" id="317549"/>
    <lineage>
        <taxon>Eukaryota</taxon>
        <taxon>Metazoa</taxon>
        <taxon>Cnidaria</taxon>
        <taxon>Anthozoa</taxon>
        <taxon>Octocorallia</taxon>
        <taxon>Malacalcyonacea</taxon>
        <taxon>Plexauridae</taxon>
        <taxon>Paramuricea</taxon>
    </lineage>
</organism>
<dbReference type="PROSITE" id="PS00600">
    <property type="entry name" value="AA_TRANSFER_CLASS_3"/>
    <property type="match status" value="1"/>
</dbReference>
<dbReference type="PANTHER" id="PTHR45688">
    <property type="match status" value="1"/>
</dbReference>
<protein>
    <submittedName>
        <fullName evidence="3">5-phosphohydroxy-L-lysine phospho-lyase</fullName>
    </submittedName>
</protein>
<dbReference type="AlphaFoldDB" id="A0A6S7IHQ6"/>
<dbReference type="CDD" id="cd00610">
    <property type="entry name" value="OAT_like"/>
    <property type="match status" value="1"/>
</dbReference>
<dbReference type="GO" id="GO:0008483">
    <property type="term" value="F:transaminase activity"/>
    <property type="evidence" value="ECO:0007669"/>
    <property type="project" value="InterPro"/>
</dbReference>
<evidence type="ECO:0000256" key="1">
    <source>
        <dbReference type="ARBA" id="ARBA00008954"/>
    </source>
</evidence>
<comment type="similarity">
    <text evidence="1">Belongs to the class-III pyridoxal-phosphate-dependent aminotransferase family.</text>
</comment>
<dbReference type="Gene3D" id="3.90.1150.10">
    <property type="entry name" value="Aspartate Aminotransferase, domain 1"/>
    <property type="match status" value="1"/>
</dbReference>
<dbReference type="Pfam" id="PF00202">
    <property type="entry name" value="Aminotran_3"/>
    <property type="match status" value="1"/>
</dbReference>
<sequence>MNKTCDKDYVHVIPVPDPYRGKYRGYNEETGVKYANEVKETIENAHSKGRKIAAFLVESAQGVGGQIFYPDGFLKHSFKHVREAGGVCIADEVQTGFGRVGDNFWVFEGQDVVPDIVTMGKPIGNGHPISLIVTTQEIADSFGACGATYFNTFGGNPVSCEVAHAVLDVIEEEGLQEHALQVGNFLLKHLKELQKVHPLIGDVRGKGLFIGIELVTDEEKRIPAKTEALQVKLKLKDRYIIVSLDGPDENVLKLKPPMCFSRSDAEFLLSNLNEVLSEVEATMQR</sequence>
<evidence type="ECO:0000256" key="2">
    <source>
        <dbReference type="ARBA" id="ARBA00022898"/>
    </source>
</evidence>
<proteinExistence type="inferred from homology"/>
<dbReference type="SUPFAM" id="SSF53383">
    <property type="entry name" value="PLP-dependent transferases"/>
    <property type="match status" value="1"/>
</dbReference>
<dbReference type="InterPro" id="IPR015424">
    <property type="entry name" value="PyrdxlP-dep_Trfase"/>
</dbReference>
<dbReference type="Proteomes" id="UP001152795">
    <property type="component" value="Unassembled WGS sequence"/>
</dbReference>
<comment type="caution">
    <text evidence="3">The sequence shown here is derived from an EMBL/GenBank/DDBJ whole genome shotgun (WGS) entry which is preliminary data.</text>
</comment>
<gene>
    <name evidence="3" type="ORF">PACLA_8A063583</name>
</gene>
<keyword evidence="2" id="KW-0663">Pyridoxal phosphate</keyword>
<dbReference type="PANTHER" id="PTHR45688:SF13">
    <property type="entry name" value="ALANINE--GLYOXYLATE AMINOTRANSFERASE 2-LIKE"/>
    <property type="match status" value="1"/>
</dbReference>
<dbReference type="InterPro" id="IPR015422">
    <property type="entry name" value="PyrdxlP-dep_Trfase_small"/>
</dbReference>
<dbReference type="GO" id="GO:0030170">
    <property type="term" value="F:pyridoxal phosphate binding"/>
    <property type="evidence" value="ECO:0007669"/>
    <property type="project" value="InterPro"/>
</dbReference>
<dbReference type="InterPro" id="IPR005814">
    <property type="entry name" value="Aminotrans_3"/>
</dbReference>
<dbReference type="OrthoDB" id="10261433at2759"/>
<accession>A0A6S7IHQ6</accession>
<evidence type="ECO:0000313" key="3">
    <source>
        <dbReference type="EMBL" id="CAB4018494.1"/>
    </source>
</evidence>
<dbReference type="InterPro" id="IPR015421">
    <property type="entry name" value="PyrdxlP-dep_Trfase_major"/>
</dbReference>
<reference evidence="3" key="1">
    <citation type="submission" date="2020-04" db="EMBL/GenBank/DDBJ databases">
        <authorList>
            <person name="Alioto T."/>
            <person name="Alioto T."/>
            <person name="Gomez Garrido J."/>
        </authorList>
    </citation>
    <scope>NUCLEOTIDE SEQUENCE</scope>
    <source>
        <strain evidence="3">A484AB</strain>
    </source>
</reference>
<name>A0A6S7IHQ6_PARCT</name>
<dbReference type="GO" id="GO:0005739">
    <property type="term" value="C:mitochondrion"/>
    <property type="evidence" value="ECO:0007669"/>
    <property type="project" value="TreeGrafter"/>
</dbReference>
<dbReference type="InterPro" id="IPR049704">
    <property type="entry name" value="Aminotrans_3_PPA_site"/>
</dbReference>